<feature type="binding site" evidence="3">
    <location>
        <position position="85"/>
    </location>
    <ligand>
        <name>anthranilate</name>
        <dbReference type="ChEBI" id="CHEBI:16567"/>
        <label>1</label>
    </ligand>
</feature>
<feature type="binding site" evidence="3">
    <location>
        <begin position="88"/>
        <end position="89"/>
    </location>
    <ligand>
        <name>5-phospho-alpha-D-ribose 1-diphosphate</name>
        <dbReference type="ChEBI" id="CHEBI:58017"/>
    </ligand>
</feature>
<dbReference type="RefSeq" id="WP_277859301.1">
    <property type="nucleotide sequence ID" value="NZ_JARRAG010000001.1"/>
</dbReference>
<comment type="pathway">
    <text evidence="3">Amino-acid biosynthesis; L-tryptophan biosynthesis; L-tryptophan from chorismate: step 2/5.</text>
</comment>
<dbReference type="InterPro" id="IPR035902">
    <property type="entry name" value="Nuc_phospho_transferase"/>
</dbReference>
<name>A0ABT6F5Z7_9BACT</name>
<dbReference type="Pfam" id="PF02885">
    <property type="entry name" value="Glycos_trans_3N"/>
    <property type="match status" value="1"/>
</dbReference>
<evidence type="ECO:0000256" key="1">
    <source>
        <dbReference type="ARBA" id="ARBA00022676"/>
    </source>
</evidence>
<comment type="cofactor">
    <cofactor evidence="3">
        <name>Mg(2+)</name>
        <dbReference type="ChEBI" id="CHEBI:18420"/>
    </cofactor>
    <text evidence="3">Binds 2 magnesium ions per monomer.</text>
</comment>
<evidence type="ECO:0000259" key="5">
    <source>
        <dbReference type="Pfam" id="PF02885"/>
    </source>
</evidence>
<dbReference type="GO" id="GO:0004048">
    <property type="term" value="F:anthranilate phosphoribosyltransferase activity"/>
    <property type="evidence" value="ECO:0007669"/>
    <property type="project" value="UniProtKB-EC"/>
</dbReference>
<evidence type="ECO:0000256" key="3">
    <source>
        <dbReference type="HAMAP-Rule" id="MF_00211"/>
    </source>
</evidence>
<feature type="binding site" evidence="3">
    <location>
        <position position="232"/>
    </location>
    <ligand>
        <name>Mg(2+)</name>
        <dbReference type="ChEBI" id="CHEBI:18420"/>
        <label>1</label>
    </ligand>
</feature>
<organism evidence="6 7">
    <name type="scientific">Paludisphaera mucosa</name>
    <dbReference type="NCBI Taxonomy" id="3030827"/>
    <lineage>
        <taxon>Bacteria</taxon>
        <taxon>Pseudomonadati</taxon>
        <taxon>Planctomycetota</taxon>
        <taxon>Planctomycetia</taxon>
        <taxon>Isosphaerales</taxon>
        <taxon>Isosphaeraceae</taxon>
        <taxon>Paludisphaera</taxon>
    </lineage>
</organism>
<feature type="binding site" evidence="3">
    <location>
        <position position="171"/>
    </location>
    <ligand>
        <name>anthranilate</name>
        <dbReference type="ChEBI" id="CHEBI:16567"/>
        <label>2</label>
    </ligand>
</feature>
<dbReference type="InterPro" id="IPR017459">
    <property type="entry name" value="Glycosyl_Trfase_fam3_N_dom"/>
</dbReference>
<feature type="binding site" evidence="3">
    <location>
        <position position="125"/>
    </location>
    <ligand>
        <name>5-phospho-alpha-D-ribose 1-diphosphate</name>
        <dbReference type="ChEBI" id="CHEBI:58017"/>
    </ligand>
</feature>
<dbReference type="NCBIfam" id="TIGR01245">
    <property type="entry name" value="trpD"/>
    <property type="match status" value="1"/>
</dbReference>
<dbReference type="Proteomes" id="UP001216907">
    <property type="component" value="Unassembled WGS sequence"/>
</dbReference>
<feature type="domain" description="Glycosyl transferase family 3" evidence="4">
    <location>
        <begin position="79"/>
        <end position="328"/>
    </location>
</feature>
<keyword evidence="1 3" id="KW-0328">Glycosyltransferase</keyword>
<accession>A0ABT6F5Z7</accession>
<gene>
    <name evidence="3 6" type="primary">trpD</name>
    <name evidence="6" type="ORF">PZE19_04125</name>
</gene>
<feature type="binding site" evidence="3">
    <location>
        <position position="85"/>
    </location>
    <ligand>
        <name>5-phospho-alpha-D-ribose 1-diphosphate</name>
        <dbReference type="ChEBI" id="CHEBI:58017"/>
    </ligand>
</feature>
<keyword evidence="3" id="KW-0822">Tryptophan biosynthesis</keyword>
<feature type="domain" description="Glycosyl transferase family 3 N-terminal" evidence="5">
    <location>
        <begin position="9"/>
        <end position="69"/>
    </location>
</feature>
<dbReference type="SUPFAM" id="SSF47648">
    <property type="entry name" value="Nucleoside phosphorylase/phosphoribosyltransferase N-terminal domain"/>
    <property type="match status" value="1"/>
</dbReference>
<keyword evidence="3" id="KW-0057">Aromatic amino acid biosynthesis</keyword>
<feature type="binding site" evidence="3">
    <location>
        <position position="232"/>
    </location>
    <ligand>
        <name>Mg(2+)</name>
        <dbReference type="ChEBI" id="CHEBI:18420"/>
        <label>2</label>
    </ligand>
</feature>
<feature type="binding site" evidence="3">
    <location>
        <position position="93"/>
    </location>
    <ligand>
        <name>5-phospho-alpha-D-ribose 1-diphosphate</name>
        <dbReference type="ChEBI" id="CHEBI:58017"/>
    </ligand>
</feature>
<proteinExistence type="inferred from homology"/>
<dbReference type="InterPro" id="IPR005940">
    <property type="entry name" value="Anthranilate_Pribosyl_Tfrase"/>
</dbReference>
<keyword evidence="2 3" id="KW-0808">Transferase</keyword>
<evidence type="ECO:0000256" key="2">
    <source>
        <dbReference type="ARBA" id="ARBA00022679"/>
    </source>
</evidence>
<dbReference type="InterPro" id="IPR036320">
    <property type="entry name" value="Glycosyl_Trfase_fam3_N_dom_sf"/>
</dbReference>
<dbReference type="PANTHER" id="PTHR43285:SF2">
    <property type="entry name" value="ANTHRANILATE PHOSPHORIBOSYLTRANSFERASE"/>
    <property type="match status" value="1"/>
</dbReference>
<evidence type="ECO:0000313" key="6">
    <source>
        <dbReference type="EMBL" id="MDG3002942.1"/>
    </source>
</evidence>
<feature type="binding site" evidence="3">
    <location>
        <begin position="113"/>
        <end position="121"/>
    </location>
    <ligand>
        <name>5-phospho-alpha-D-ribose 1-diphosphate</name>
        <dbReference type="ChEBI" id="CHEBI:58017"/>
    </ligand>
</feature>
<dbReference type="Pfam" id="PF00591">
    <property type="entry name" value="Glycos_transf_3"/>
    <property type="match status" value="1"/>
</dbReference>
<evidence type="ECO:0000259" key="4">
    <source>
        <dbReference type="Pfam" id="PF00591"/>
    </source>
</evidence>
<sequence length="343" mass="35634">MEASETLTTAIETLAAGRPLDAGETRRAVEAILDGRVGDVETAAFLTALHIKGETGDELLGAVQAIRERMIPFDAGRVDAIDTCGTGGDRAGTVNISTGAAVVVAACGVPVVKHGNRAASGKSGSSDVLMELGVSVEADPAVLRSALDELGVAFLFAPRFHPGLRGVAPIRRRLPFRTVFNLVGPLCNPASPPLQLVGVPDPGNARRMAEVLARTPTTRRAAVVRGADGLDEVTLSGPTEVLLVENGRISSLAWRPDDFGLPETSADGLGVDGPAESASLLRQAFAGEPGPVRLYLLANAAAALWTAEGVSLRDAVARAAEALDSGRAARLLERWAIRTHEPL</sequence>
<dbReference type="PANTHER" id="PTHR43285">
    <property type="entry name" value="ANTHRANILATE PHOSPHORIBOSYLTRANSFERASE"/>
    <property type="match status" value="1"/>
</dbReference>
<keyword evidence="7" id="KW-1185">Reference proteome</keyword>
<reference evidence="6 7" key="1">
    <citation type="submission" date="2023-03" db="EMBL/GenBank/DDBJ databases">
        <title>Paludisphaera mucosa sp. nov. a novel planctomycete from northern fen.</title>
        <authorList>
            <person name="Ivanova A."/>
        </authorList>
    </citation>
    <scope>NUCLEOTIDE SEQUENCE [LARGE SCALE GENOMIC DNA]</scope>
    <source>
        <strain evidence="6 7">Pla2</strain>
    </source>
</reference>
<dbReference type="EMBL" id="JARRAG010000001">
    <property type="protein sequence ID" value="MDG3002942.1"/>
    <property type="molecule type" value="Genomic_DNA"/>
</dbReference>
<dbReference type="InterPro" id="IPR000312">
    <property type="entry name" value="Glycosyl_Trfase_fam3"/>
</dbReference>
<feature type="binding site" evidence="3">
    <location>
        <position position="231"/>
    </location>
    <ligand>
        <name>Mg(2+)</name>
        <dbReference type="ChEBI" id="CHEBI:18420"/>
        <label>2</label>
    </ligand>
</feature>
<feature type="binding site" evidence="3">
    <location>
        <position position="116"/>
    </location>
    <ligand>
        <name>anthranilate</name>
        <dbReference type="ChEBI" id="CHEBI:16567"/>
        <label>1</label>
    </ligand>
</feature>
<keyword evidence="3" id="KW-0479">Metal-binding</keyword>
<comment type="caution">
    <text evidence="6">The sequence shown here is derived from an EMBL/GenBank/DDBJ whole genome shotgun (WGS) entry which is preliminary data.</text>
</comment>
<feature type="binding site" evidence="3">
    <location>
        <position position="97"/>
    </location>
    <ligand>
        <name>Mg(2+)</name>
        <dbReference type="ChEBI" id="CHEBI:18420"/>
        <label>1</label>
    </ligand>
</feature>
<comment type="subunit">
    <text evidence="3">Homodimer.</text>
</comment>
<dbReference type="SUPFAM" id="SSF52418">
    <property type="entry name" value="Nucleoside phosphorylase/phosphoribosyltransferase catalytic domain"/>
    <property type="match status" value="1"/>
</dbReference>
<comment type="similarity">
    <text evidence="3">Belongs to the anthranilate phosphoribosyltransferase family.</text>
</comment>
<comment type="function">
    <text evidence="3">Catalyzes the transfer of the phosphoribosyl group of 5-phosphorylribose-1-pyrophosphate (PRPP) to anthranilate to yield N-(5'-phosphoribosyl)-anthranilate (PRA).</text>
</comment>
<dbReference type="Gene3D" id="1.20.970.10">
    <property type="entry name" value="Transferase, Pyrimidine Nucleoside Phosphorylase, Chain C"/>
    <property type="match status" value="1"/>
</dbReference>
<feature type="binding site" evidence="3">
    <location>
        <begin position="95"/>
        <end position="98"/>
    </location>
    <ligand>
        <name>5-phospho-alpha-D-ribose 1-diphosphate</name>
        <dbReference type="ChEBI" id="CHEBI:58017"/>
    </ligand>
</feature>
<dbReference type="Gene3D" id="3.40.1030.10">
    <property type="entry name" value="Nucleoside phosphorylase/phosphoribosyltransferase catalytic domain"/>
    <property type="match status" value="1"/>
</dbReference>
<keyword evidence="3" id="KW-0460">Magnesium</keyword>
<comment type="caution">
    <text evidence="3">Lacks conserved residue(s) required for the propagation of feature annotation.</text>
</comment>
<comment type="catalytic activity">
    <reaction evidence="3">
        <text>N-(5-phospho-beta-D-ribosyl)anthranilate + diphosphate = 5-phospho-alpha-D-ribose 1-diphosphate + anthranilate</text>
        <dbReference type="Rhea" id="RHEA:11768"/>
        <dbReference type="ChEBI" id="CHEBI:16567"/>
        <dbReference type="ChEBI" id="CHEBI:18277"/>
        <dbReference type="ChEBI" id="CHEBI:33019"/>
        <dbReference type="ChEBI" id="CHEBI:58017"/>
        <dbReference type="EC" id="2.4.2.18"/>
    </reaction>
</comment>
<keyword evidence="3" id="KW-0028">Amino-acid biosynthesis</keyword>
<dbReference type="HAMAP" id="MF_00211">
    <property type="entry name" value="TrpD"/>
    <property type="match status" value="1"/>
</dbReference>
<evidence type="ECO:0000313" key="7">
    <source>
        <dbReference type="Proteomes" id="UP001216907"/>
    </source>
</evidence>
<protein>
    <recommendedName>
        <fullName evidence="3">Anthranilate phosphoribosyltransferase</fullName>
        <ecNumber evidence="3">2.4.2.18</ecNumber>
    </recommendedName>
</protein>
<dbReference type="EC" id="2.4.2.18" evidence="3"/>